<sequence>MKAKKTYKLTFGVVLRKSIISLSILFPVVVSCTDPFNPSVDTETAELFVVDGFVNATDSTAIVTLSHSRPLTSRGVFIPEKNAQVMIESSEGESFSLQELDLGKYALQNMPVNKTASYTLRVQTASGATYTSEPVTVRSTPPIDSLTYGLSNDNLGLSIRLNTHDDTGNSRYYSWEYSETYEYRSYFNSGFTFENNQPVQRTAEEAVNICYLTVPSTRILLGTSTALAEDVIQGEELTIIPKYSPKISVRYSILIRQRVLSAKEYDYLYQLRQVTERLGTFFDPLPGEVIGNISREGEGSEVILGNFGVAEVYEERFFINKGELPLDLQASPITKGCQLEFTCDIRIPRTTPQPSCAFLEDISDNAMIIEAAYDLMGKPYAYSFARDYCGDCRTQGGITTKPDFW</sequence>
<keyword evidence="3" id="KW-1185">Reference proteome</keyword>
<dbReference type="RefSeq" id="WP_317487549.1">
    <property type="nucleotide sequence ID" value="NZ_CP136051.1"/>
</dbReference>
<evidence type="ECO:0000256" key="1">
    <source>
        <dbReference type="SAM" id="SignalP"/>
    </source>
</evidence>
<dbReference type="Proteomes" id="UP001302349">
    <property type="component" value="Chromosome"/>
</dbReference>
<dbReference type="Pfam" id="PF14054">
    <property type="entry name" value="DUF4249"/>
    <property type="match status" value="1"/>
</dbReference>
<reference evidence="2 3" key="1">
    <citation type="journal article" date="2023" name="Microbiol. Resour. Announc.">
        <title>Complete Genome Sequence of Imperialibacter roseus strain P4T.</title>
        <authorList>
            <person name="Tizabi D.R."/>
            <person name="Bachvaroff T."/>
            <person name="Hill R.T."/>
        </authorList>
    </citation>
    <scope>NUCLEOTIDE SEQUENCE [LARGE SCALE GENOMIC DNA]</scope>
    <source>
        <strain evidence="2 3">P4T</strain>
    </source>
</reference>
<accession>A0ABZ0IJT9</accession>
<evidence type="ECO:0000313" key="3">
    <source>
        <dbReference type="Proteomes" id="UP001302349"/>
    </source>
</evidence>
<organism evidence="2 3">
    <name type="scientific">Imperialibacter roseus</name>
    <dbReference type="NCBI Taxonomy" id="1324217"/>
    <lineage>
        <taxon>Bacteria</taxon>
        <taxon>Pseudomonadati</taxon>
        <taxon>Bacteroidota</taxon>
        <taxon>Cytophagia</taxon>
        <taxon>Cytophagales</taxon>
        <taxon>Flammeovirgaceae</taxon>
        <taxon>Imperialibacter</taxon>
    </lineage>
</organism>
<evidence type="ECO:0000313" key="2">
    <source>
        <dbReference type="EMBL" id="WOK04748.1"/>
    </source>
</evidence>
<protein>
    <submittedName>
        <fullName evidence="2">DUF4249 domain-containing protein</fullName>
    </submittedName>
</protein>
<feature type="signal peptide" evidence="1">
    <location>
        <begin position="1"/>
        <end position="32"/>
    </location>
</feature>
<dbReference type="PROSITE" id="PS51257">
    <property type="entry name" value="PROKAR_LIPOPROTEIN"/>
    <property type="match status" value="1"/>
</dbReference>
<feature type="chain" id="PRO_5045780842" evidence="1">
    <location>
        <begin position="33"/>
        <end position="405"/>
    </location>
</feature>
<keyword evidence="1" id="KW-0732">Signal</keyword>
<name>A0ABZ0IJT9_9BACT</name>
<dbReference type="InterPro" id="IPR025345">
    <property type="entry name" value="DUF4249"/>
</dbReference>
<dbReference type="EMBL" id="CP136051">
    <property type="protein sequence ID" value="WOK04748.1"/>
    <property type="molecule type" value="Genomic_DNA"/>
</dbReference>
<proteinExistence type="predicted"/>
<gene>
    <name evidence="2" type="ORF">RT717_16830</name>
</gene>